<sequence length="202" mass="22023">MNIKMFKRLLISSLFAISSFANAGLITLNSGDYYGALGGVGESRGISFEALSTFSISSVGIEAALNAQDFEIVIWSSTNGHQLNNLLASSAQTFGTTSLGWNDIAIDFTFTIGNFYAFEWRPVSVNKTWASTLTYYNDSSLPASIDGKFKLIDGYEAEFGFSNFLHPNLRVNTVTRDVPEPSTLAIFALGIIGLTSRKLKKQ</sequence>
<dbReference type="InterPro" id="IPR013424">
    <property type="entry name" value="Ice-binding_C"/>
</dbReference>
<evidence type="ECO:0000256" key="1">
    <source>
        <dbReference type="SAM" id="SignalP"/>
    </source>
</evidence>
<dbReference type="Pfam" id="PF07589">
    <property type="entry name" value="PEP-CTERM"/>
    <property type="match status" value="1"/>
</dbReference>
<keyword evidence="4" id="KW-1185">Reference proteome</keyword>
<evidence type="ECO:0000259" key="2">
    <source>
        <dbReference type="Pfam" id="PF07589"/>
    </source>
</evidence>
<reference evidence="3 4" key="1">
    <citation type="submission" date="2023-09" db="EMBL/GenBank/DDBJ databases">
        <authorList>
            <person name="Rey-Velasco X."/>
        </authorList>
    </citation>
    <scope>NUCLEOTIDE SEQUENCE [LARGE SCALE GENOMIC DNA]</scope>
    <source>
        <strain evidence="3 4">W431</strain>
    </source>
</reference>
<protein>
    <submittedName>
        <fullName evidence="3">PEP-CTERM sorting domain-containing protein</fullName>
    </submittedName>
</protein>
<keyword evidence="1" id="KW-0732">Signal</keyword>
<feature type="chain" id="PRO_5046629103" evidence="1">
    <location>
        <begin position="24"/>
        <end position="202"/>
    </location>
</feature>
<evidence type="ECO:0000313" key="3">
    <source>
        <dbReference type="EMBL" id="MDT0604452.1"/>
    </source>
</evidence>
<dbReference type="EMBL" id="JAVRIF010000007">
    <property type="protein sequence ID" value="MDT0604452.1"/>
    <property type="molecule type" value="Genomic_DNA"/>
</dbReference>
<dbReference type="NCBIfam" id="TIGR02595">
    <property type="entry name" value="PEP_CTERM"/>
    <property type="match status" value="1"/>
</dbReference>
<proteinExistence type="predicted"/>
<feature type="domain" description="Ice-binding protein C-terminal" evidence="2">
    <location>
        <begin position="177"/>
        <end position="197"/>
    </location>
</feature>
<dbReference type="RefSeq" id="WP_311582574.1">
    <property type="nucleotide sequence ID" value="NZ_JAVRIF010000007.1"/>
</dbReference>
<organism evidence="3 4">
    <name type="scientific">Thalassotalea castellviae</name>
    <dbReference type="NCBI Taxonomy" id="3075612"/>
    <lineage>
        <taxon>Bacteria</taxon>
        <taxon>Pseudomonadati</taxon>
        <taxon>Pseudomonadota</taxon>
        <taxon>Gammaproteobacteria</taxon>
        <taxon>Alteromonadales</taxon>
        <taxon>Colwelliaceae</taxon>
        <taxon>Thalassotalea</taxon>
    </lineage>
</organism>
<name>A0ABU3A2Q1_9GAMM</name>
<evidence type="ECO:0000313" key="4">
    <source>
        <dbReference type="Proteomes" id="UP001266357"/>
    </source>
</evidence>
<comment type="caution">
    <text evidence="3">The sequence shown here is derived from an EMBL/GenBank/DDBJ whole genome shotgun (WGS) entry which is preliminary data.</text>
</comment>
<dbReference type="Proteomes" id="UP001266357">
    <property type="component" value="Unassembled WGS sequence"/>
</dbReference>
<accession>A0ABU3A2Q1</accession>
<gene>
    <name evidence="3" type="ORF">RM573_12660</name>
</gene>
<feature type="signal peptide" evidence="1">
    <location>
        <begin position="1"/>
        <end position="23"/>
    </location>
</feature>